<reference evidence="4 5" key="1">
    <citation type="submission" date="2014-06" db="EMBL/GenBank/DDBJ databases">
        <authorList>
            <person name="Le Roux F."/>
        </authorList>
    </citation>
    <scope>NUCLEOTIDE SEQUENCE [LARGE SCALE GENOMIC DNA]</scope>
    <source>
        <strain evidence="4 5">J5-4</strain>
    </source>
</reference>
<feature type="chain" id="PRO_5046771324" evidence="1">
    <location>
        <begin position="21"/>
        <end position="525"/>
    </location>
</feature>
<feature type="domain" description="Glycosyl hydrolase family 30 beta sandwich" evidence="3">
    <location>
        <begin position="435"/>
        <end position="521"/>
    </location>
</feature>
<accession>A0ABM9QPR7</accession>
<dbReference type="InterPro" id="IPR033452">
    <property type="entry name" value="GH30_C"/>
</dbReference>
<dbReference type="InterPro" id="IPR013780">
    <property type="entry name" value="Glyco_hydro_b"/>
</dbReference>
<dbReference type="Proteomes" id="UP000049077">
    <property type="component" value="Unassembled WGS sequence"/>
</dbReference>
<keyword evidence="4" id="KW-0119">Carbohydrate metabolism</keyword>
<dbReference type="SUPFAM" id="SSF51011">
    <property type="entry name" value="Glycosyl hydrolase domain"/>
    <property type="match status" value="1"/>
</dbReference>
<dbReference type="GO" id="GO:0016798">
    <property type="term" value="F:hydrolase activity, acting on glycosyl bonds"/>
    <property type="evidence" value="ECO:0007669"/>
    <property type="project" value="UniProtKB-KW"/>
</dbReference>
<evidence type="ECO:0000256" key="1">
    <source>
        <dbReference type="SAM" id="SignalP"/>
    </source>
</evidence>
<keyword evidence="4" id="KW-0378">Hydrolase</keyword>
<proteinExistence type="predicted"/>
<sequence length="525" mass="58317">MRKILLSMAVASILSVPSYAQTLDVEIENTKQTIHSFGASDAWSINPTINKWQKKGDDVAIDHLADLLFSTDNGIGLTAWRFNIGAGSTEQGDGSFIRDPLRRAELLVPEPGGAIDTTKQQGQIRFMQEAHQRGVDNFIAFSNSPPHYLTKNGLTHPTAADDLGSTNLKPGNVDAFSDFLVEVLTYLRSEEVGVPVNYISPINEPTWEWEGQTQEGNRYNMQEVKAVYRSLDKKLNEAGIRSDIHIDGGEVVEFTAALRDAYKRNFDGSSQTNGMNSRGVGLYRNYIDELLGDPEIRDIIGNQISVHGYFSDAWPDRLGKLRDMTYGNLQDVSPGAEIWMSEMSILGGGGYSRDFDGHGFEADDMDYALHVGRIMHRDLTRLNASAWHWWLGLTPYDYKDGMVKIDPSLEANTVEDSKMMWTVGNFSRFVRPGYQRVELSGVDNLDGLMASAYVSPTQDKVVIVAVNTSDKVENVSINLEGVVNSATYTTHITNAQHDLALVELEKEQDDYLVPPRSTVTFVGSL</sequence>
<protein>
    <submittedName>
        <fullName evidence="4">Xylanase</fullName>
    </submittedName>
</protein>
<keyword evidence="4" id="KW-0326">Glycosidase</keyword>
<dbReference type="InterPro" id="IPR039514">
    <property type="entry name" value="6GAL-like"/>
</dbReference>
<dbReference type="SUPFAM" id="SSF51445">
    <property type="entry name" value="(Trans)glycosidases"/>
    <property type="match status" value="1"/>
</dbReference>
<dbReference type="GO" id="GO:0045493">
    <property type="term" value="P:xylan catabolic process"/>
    <property type="evidence" value="ECO:0007669"/>
    <property type="project" value="UniProtKB-KW"/>
</dbReference>
<evidence type="ECO:0000259" key="2">
    <source>
        <dbReference type="Pfam" id="PF14587"/>
    </source>
</evidence>
<dbReference type="InterPro" id="IPR017853">
    <property type="entry name" value="GH"/>
</dbReference>
<keyword evidence="4" id="KW-0858">Xylan degradation</keyword>
<dbReference type="Gene3D" id="3.20.20.80">
    <property type="entry name" value="Glycosidases"/>
    <property type="match status" value="1"/>
</dbReference>
<evidence type="ECO:0000259" key="3">
    <source>
        <dbReference type="Pfam" id="PF17189"/>
    </source>
</evidence>
<gene>
    <name evidence="4" type="ORF">VCR4J5_1510152</name>
</gene>
<dbReference type="RefSeq" id="WP_230682244.1">
    <property type="nucleotide sequence ID" value="NZ_CAWMAN010000026.1"/>
</dbReference>
<dbReference type="Pfam" id="PF17189">
    <property type="entry name" value="Glyco_hydro_30C"/>
    <property type="match status" value="1"/>
</dbReference>
<keyword evidence="1" id="KW-0732">Signal</keyword>
<comment type="caution">
    <text evidence="4">The sequence shown here is derived from an EMBL/GenBank/DDBJ whole genome shotgun (WGS) entry which is preliminary data.</text>
</comment>
<evidence type="ECO:0000313" key="5">
    <source>
        <dbReference type="Proteomes" id="UP000049077"/>
    </source>
</evidence>
<dbReference type="Pfam" id="PF14587">
    <property type="entry name" value="Glyco_hydr_30_2"/>
    <property type="match status" value="1"/>
</dbReference>
<dbReference type="PANTHER" id="PTHR42767:SF1">
    <property type="entry name" value="ENDO-BETA-1,6-GALACTANASE-LIKE DOMAIN-CONTAINING PROTEIN"/>
    <property type="match status" value="1"/>
</dbReference>
<keyword evidence="4" id="KW-0624">Polysaccharide degradation</keyword>
<keyword evidence="5" id="KW-1185">Reference proteome</keyword>
<dbReference type="InterPro" id="IPR039743">
    <property type="entry name" value="6GAL/EXGAL"/>
</dbReference>
<feature type="signal peptide" evidence="1">
    <location>
        <begin position="1"/>
        <end position="20"/>
    </location>
</feature>
<organism evidence="4 5">
    <name type="scientific">Vibrio crassostreae</name>
    <dbReference type="NCBI Taxonomy" id="246167"/>
    <lineage>
        <taxon>Bacteria</taxon>
        <taxon>Pseudomonadati</taxon>
        <taxon>Pseudomonadota</taxon>
        <taxon>Gammaproteobacteria</taxon>
        <taxon>Vibrionales</taxon>
        <taxon>Vibrionaceae</taxon>
        <taxon>Vibrio</taxon>
    </lineage>
</organism>
<name>A0ABM9QPR7_9VIBR</name>
<dbReference type="Gene3D" id="2.60.40.1180">
    <property type="entry name" value="Golgi alpha-mannosidase II"/>
    <property type="match status" value="1"/>
</dbReference>
<dbReference type="PANTHER" id="PTHR42767">
    <property type="entry name" value="ENDO-BETA-1,6-GALACTANASE"/>
    <property type="match status" value="1"/>
</dbReference>
<evidence type="ECO:0000313" key="4">
    <source>
        <dbReference type="EMBL" id="CDT12183.1"/>
    </source>
</evidence>
<dbReference type="EMBL" id="CCJX01000059">
    <property type="protein sequence ID" value="CDT12183.1"/>
    <property type="molecule type" value="Genomic_DNA"/>
</dbReference>
<feature type="domain" description="Endo-beta-1,6-galactanase-like" evidence="2">
    <location>
        <begin position="21"/>
        <end position="403"/>
    </location>
</feature>